<dbReference type="EMBL" id="CASHTH010002885">
    <property type="protein sequence ID" value="CAI8036640.1"/>
    <property type="molecule type" value="Genomic_DNA"/>
</dbReference>
<feature type="domain" description="Eph LBD" evidence="14">
    <location>
        <begin position="981"/>
        <end position="1184"/>
    </location>
</feature>
<dbReference type="SMART" id="SM00032">
    <property type="entry name" value="CCP"/>
    <property type="match status" value="2"/>
</dbReference>
<dbReference type="Proteomes" id="UP001174909">
    <property type="component" value="Unassembled WGS sequence"/>
</dbReference>
<comment type="caution">
    <text evidence="9">Lacks conserved residue(s) required for the propagation of feature annotation.</text>
</comment>
<evidence type="ECO:0000256" key="4">
    <source>
        <dbReference type="ARBA" id="ARBA00022840"/>
    </source>
</evidence>
<feature type="chain" id="PRO_5041436944" evidence="11">
    <location>
        <begin position="19"/>
        <end position="1522"/>
    </location>
</feature>
<feature type="domain" description="Eph LBD" evidence="14">
    <location>
        <begin position="426"/>
        <end position="613"/>
    </location>
</feature>
<gene>
    <name evidence="15" type="ORF">GBAR_LOCUS20516</name>
</gene>
<dbReference type="InterPro" id="IPR050449">
    <property type="entry name" value="Ephrin_rcpt_TKs"/>
</dbReference>
<keyword evidence="3" id="KW-0547">Nucleotide-binding</keyword>
<dbReference type="CDD" id="cd00033">
    <property type="entry name" value="CCP"/>
    <property type="match status" value="1"/>
</dbReference>
<keyword evidence="16" id="KW-1185">Reference proteome</keyword>
<dbReference type="Gene3D" id="2.60.40.10">
    <property type="entry name" value="Immunoglobulins"/>
    <property type="match status" value="4"/>
</dbReference>
<feature type="region of interest" description="Disordered" evidence="10">
    <location>
        <begin position="1297"/>
        <end position="1338"/>
    </location>
</feature>
<keyword evidence="6" id="KW-0472">Membrane</keyword>
<evidence type="ECO:0000256" key="6">
    <source>
        <dbReference type="ARBA" id="ARBA00023136"/>
    </source>
</evidence>
<dbReference type="GO" id="GO:0005524">
    <property type="term" value="F:ATP binding"/>
    <property type="evidence" value="ECO:0007669"/>
    <property type="project" value="UniProtKB-KW"/>
</dbReference>
<accession>A0AA35X3F6</accession>
<evidence type="ECO:0000256" key="7">
    <source>
        <dbReference type="ARBA" id="ARBA00023157"/>
    </source>
</evidence>
<evidence type="ECO:0000256" key="8">
    <source>
        <dbReference type="ARBA" id="ARBA00023170"/>
    </source>
</evidence>
<keyword evidence="9" id="KW-0768">Sushi</keyword>
<feature type="disulfide bond" evidence="9">
    <location>
        <begin position="635"/>
        <end position="662"/>
    </location>
</feature>
<evidence type="ECO:0000259" key="13">
    <source>
        <dbReference type="PROSITE" id="PS50923"/>
    </source>
</evidence>
<comment type="subcellular location">
    <subcellularLocation>
        <location evidence="1">Membrane</location>
        <topology evidence="1">Single-pass membrane protein</topology>
    </subcellularLocation>
</comment>
<keyword evidence="7 9" id="KW-1015">Disulfide bond</keyword>
<organism evidence="15 16">
    <name type="scientific">Geodia barretti</name>
    <name type="common">Barrett's horny sponge</name>
    <dbReference type="NCBI Taxonomy" id="519541"/>
    <lineage>
        <taxon>Eukaryota</taxon>
        <taxon>Metazoa</taxon>
        <taxon>Porifera</taxon>
        <taxon>Demospongiae</taxon>
        <taxon>Heteroscleromorpha</taxon>
        <taxon>Tetractinellida</taxon>
        <taxon>Astrophorina</taxon>
        <taxon>Geodiidae</taxon>
        <taxon>Geodia</taxon>
    </lineage>
</organism>
<dbReference type="InterPro" id="IPR000436">
    <property type="entry name" value="Sushi_SCR_CCP_dom"/>
</dbReference>
<dbReference type="PANTHER" id="PTHR46877">
    <property type="entry name" value="EPH RECEPTOR A5"/>
    <property type="match status" value="1"/>
</dbReference>
<feature type="compositionally biased region" description="Low complexity" evidence="10">
    <location>
        <begin position="1320"/>
        <end position="1331"/>
    </location>
</feature>
<comment type="caution">
    <text evidence="15">The sequence shown here is derived from an EMBL/GenBank/DDBJ whole genome shotgun (WGS) entry which is preliminary data.</text>
</comment>
<feature type="signal peptide" evidence="11">
    <location>
        <begin position="1"/>
        <end position="18"/>
    </location>
</feature>
<evidence type="ECO:0000313" key="16">
    <source>
        <dbReference type="Proteomes" id="UP001174909"/>
    </source>
</evidence>
<feature type="domain" description="Sushi" evidence="13">
    <location>
        <begin position="1177"/>
        <end position="1235"/>
    </location>
</feature>
<feature type="disulfide bond" evidence="9">
    <location>
        <begin position="1206"/>
        <end position="1233"/>
    </location>
</feature>
<proteinExistence type="predicted"/>
<dbReference type="Gene3D" id="2.60.120.260">
    <property type="entry name" value="Galactose-binding domain-like"/>
    <property type="match status" value="2"/>
</dbReference>
<dbReference type="Pfam" id="PF01404">
    <property type="entry name" value="Ephrin_lbd"/>
    <property type="match status" value="2"/>
</dbReference>
<evidence type="ECO:0000256" key="1">
    <source>
        <dbReference type="ARBA" id="ARBA00004167"/>
    </source>
</evidence>
<dbReference type="CDD" id="cd00063">
    <property type="entry name" value="FN3"/>
    <property type="match status" value="4"/>
</dbReference>
<evidence type="ECO:0000256" key="11">
    <source>
        <dbReference type="SAM" id="SignalP"/>
    </source>
</evidence>
<feature type="domain" description="Fibronectin type-III" evidence="12">
    <location>
        <begin position="1420"/>
        <end position="1512"/>
    </location>
</feature>
<reference evidence="15" key="1">
    <citation type="submission" date="2023-03" db="EMBL/GenBank/DDBJ databases">
        <authorList>
            <person name="Steffen K."/>
            <person name="Cardenas P."/>
        </authorList>
    </citation>
    <scope>NUCLEOTIDE SEQUENCE</scope>
</reference>
<dbReference type="InterPro" id="IPR003961">
    <property type="entry name" value="FN3_dom"/>
</dbReference>
<dbReference type="InterPro" id="IPR001090">
    <property type="entry name" value="Ephrin_rcpt_lig-bd_dom"/>
</dbReference>
<evidence type="ECO:0000259" key="14">
    <source>
        <dbReference type="PROSITE" id="PS51550"/>
    </source>
</evidence>
<dbReference type="InterPro" id="IPR035976">
    <property type="entry name" value="Sushi/SCR/CCP_sf"/>
</dbReference>
<dbReference type="InterPro" id="IPR008979">
    <property type="entry name" value="Galactose-bd-like_sf"/>
</dbReference>
<keyword evidence="2" id="KW-0812">Transmembrane</keyword>
<keyword evidence="8 15" id="KW-0675">Receptor</keyword>
<evidence type="ECO:0000256" key="10">
    <source>
        <dbReference type="SAM" id="MobiDB-lite"/>
    </source>
</evidence>
<dbReference type="PROSITE" id="PS50923">
    <property type="entry name" value="SUSHI"/>
    <property type="match status" value="2"/>
</dbReference>
<dbReference type="SUPFAM" id="SSF57535">
    <property type="entry name" value="Complement control module/SCR domain"/>
    <property type="match status" value="1"/>
</dbReference>
<keyword evidence="5" id="KW-1133">Transmembrane helix</keyword>
<evidence type="ECO:0000256" key="2">
    <source>
        <dbReference type="ARBA" id="ARBA00022692"/>
    </source>
</evidence>
<feature type="domain" description="Fibronectin type-III" evidence="12">
    <location>
        <begin position="1316"/>
        <end position="1419"/>
    </location>
</feature>
<feature type="domain" description="Fibronectin type-III" evidence="12">
    <location>
        <begin position="784"/>
        <end position="881"/>
    </location>
</feature>
<name>A0AA35X3F6_GEOBA</name>
<dbReference type="Pfam" id="PF00041">
    <property type="entry name" value="fn3"/>
    <property type="match status" value="2"/>
</dbReference>
<dbReference type="SUPFAM" id="SSF49785">
    <property type="entry name" value="Galactose-binding domain-like"/>
    <property type="match status" value="2"/>
</dbReference>
<evidence type="ECO:0000256" key="5">
    <source>
        <dbReference type="ARBA" id="ARBA00022989"/>
    </source>
</evidence>
<dbReference type="InterPro" id="IPR013783">
    <property type="entry name" value="Ig-like_fold"/>
</dbReference>
<dbReference type="GO" id="GO:0005886">
    <property type="term" value="C:plasma membrane"/>
    <property type="evidence" value="ECO:0007669"/>
    <property type="project" value="TreeGrafter"/>
</dbReference>
<protein>
    <submittedName>
        <fullName evidence="15">Ephrin type-A receptor 5</fullName>
    </submittedName>
</protein>
<evidence type="ECO:0000256" key="3">
    <source>
        <dbReference type="ARBA" id="ARBA00022741"/>
    </source>
</evidence>
<dbReference type="SMART" id="SM00615">
    <property type="entry name" value="EPH_lbd"/>
    <property type="match status" value="2"/>
</dbReference>
<feature type="domain" description="Sushi" evidence="13">
    <location>
        <begin position="606"/>
        <end position="664"/>
    </location>
</feature>
<keyword evidence="4" id="KW-0067">ATP-binding</keyword>
<dbReference type="PROSITE" id="PS51550">
    <property type="entry name" value="EPH_LBD"/>
    <property type="match status" value="2"/>
</dbReference>
<dbReference type="InterPro" id="IPR036116">
    <property type="entry name" value="FN3_sf"/>
</dbReference>
<evidence type="ECO:0000256" key="9">
    <source>
        <dbReference type="PROSITE-ProRule" id="PRU00302"/>
    </source>
</evidence>
<dbReference type="PROSITE" id="PS50853">
    <property type="entry name" value="FN3"/>
    <property type="match status" value="4"/>
</dbReference>
<keyword evidence="11" id="KW-0732">Signal</keyword>
<feature type="region of interest" description="Disordered" evidence="10">
    <location>
        <begin position="380"/>
        <end position="400"/>
    </location>
</feature>
<evidence type="ECO:0000313" key="15">
    <source>
        <dbReference type="EMBL" id="CAI8036640.1"/>
    </source>
</evidence>
<dbReference type="SMART" id="SM00060">
    <property type="entry name" value="FN3"/>
    <property type="match status" value="4"/>
</dbReference>
<feature type="domain" description="Fibronectin type-III" evidence="12">
    <location>
        <begin position="680"/>
        <end position="783"/>
    </location>
</feature>
<evidence type="ECO:0000259" key="12">
    <source>
        <dbReference type="PROSITE" id="PS50853"/>
    </source>
</evidence>
<sequence length="1522" mass="166346">MQLTVTIFLLLFVSLCWAQAPGDGDAQCTTDHSNPPQYPDTVRNLMDSYSYENLLPGNGTGDVPITTAVWNDFSFDGNDVTPETLRPTYRDHNLHFDAGCNECPEQMMTTELLRYPKTTVGEGGECVNVTAACVENAVPLSSSLEVTCCSGGVWRVNKELRCKCIDNYKPTDAGTCIDAAKCPTCPENITASVTEDCTDLILTWSPVDGARQYSVRMHENGVYIINTTVNNNLYKASLIDSKIKDETLTLEIAALLGSSNEGTQNNHASISIDTKAQQQGQQEDQQQFTTTQFSIGLAMTFLVTGPSVFFLTCVICLMVGSYRKKKYGSKFSTTNATYTMEEKKLSFTTRTLKRFISWKISKDCGANRVQKSRKLKHAIFGSSLGGNGHDDKPGQGADAPHENCINLPDNARAEFETQLMDSYTHEVLLPESPSTTGAAVWSEFSFDGNDDLMNDIPFWEPITGTSECRRRVQVCGWDREGERQDNWLFTQHISSDFDSNIYNYDVTIHVEATYSLQSCRERLGCRQRFNLLHYMTNSQQLPSTSGNGYMNTQNYENFAVSEGPVSSVTYTNTYNFTLPPSSTGFYIAVQDIGSCIALSRLRVYRNNCKSRQVGLVLYPDAPAPVSGSTNIDISCVENGVVSGSSRVTCGSDGTWGPENPVCQCNCGYEQNMGATRCNEPPSAPGSLSLSPQQSSITVRWSAPADLGGRTDLYYQVEISDPDNLGSFTGTVFLSGSTTSRTISGLRPHTQYCVRVTAHNGVSDQDPDGEHLRTVEECTRTLEARPGVVSGVQGAYPYVVWNPPEEPNGVITGYRLVFSRSGTSTTRTVTTTNDQTFYIIQSSDVPWTSGEFNVTVAAGNSVGFGTQSSPFTLTIGGSTCPTPPLPLVLECWDAQIRRIPFLPKNTASFPGFLGRPLGKKQELCSLDTITQPLEQCFICDVYLQSGAFLHVFLSLCWAQAPGDEDARCTTDHSNPPQYPDNETNLMDSYSYENLLPGNGTGNSPIATAVWNDFSLDGNDVTPETLSPTYWQQGAGGICRFQTRVCGWRQNGVVVSQNNWLFTQHISSDFDSNIYNYDVTIHVEATYSLQSCRLRQGCIQSFNLLHYMTNSQQLPSTSGNGYMNTQNYENFAVPEGPVSSVTYTNTYSFTLPPSSTGFYIAVQDIGSCIALSRLRVYRNNCKSRQVGLVLYPDAPAPVSGSANIDISCVDNAVVSGSSRVTCGSDGTWGSQSPVCQCRLGYEKRQTECIACGAGQYRSSEDTTCQRCPANCETDEVAADECECLIDHFRNNENRITAPGAQPFLLPANEPPSASCTQPPSAPGSLSLSPQQSSITASWSAPADLGGRRDLYYQVEISDPDNLGSYTGTVFLSGRTTRRTISGLRPHTQYCVRVAVHNGVSDQDPDGKHLRTVEECTKTSEARPGVVSGVQGAFPYVVWNPPEEPNGVITGYRLVFSRSGTSTTRTVTTTNDQTFYIIQSSDIPWTSGEFRVTVAARNSVGFGTQSSTFTLTINGSLPTNCSGMC</sequence>
<dbReference type="SUPFAM" id="SSF49265">
    <property type="entry name" value="Fibronectin type III"/>
    <property type="match status" value="2"/>
</dbReference>
<dbReference type="Gene3D" id="2.10.50.10">
    <property type="entry name" value="Tumor Necrosis Factor Receptor, subunit A, domain 2"/>
    <property type="match status" value="1"/>
</dbReference>
<dbReference type="GO" id="GO:0005005">
    <property type="term" value="F:transmembrane-ephrin receptor activity"/>
    <property type="evidence" value="ECO:0007669"/>
    <property type="project" value="TreeGrafter"/>
</dbReference>
<dbReference type="PANTHER" id="PTHR46877:SF14">
    <property type="entry name" value="RECEPTOR PROTEIN-TYROSINE KINASE"/>
    <property type="match status" value="1"/>
</dbReference>